<dbReference type="Proteomes" id="UP001212841">
    <property type="component" value="Unassembled WGS sequence"/>
</dbReference>
<dbReference type="SMART" id="SM00448">
    <property type="entry name" value="REC"/>
    <property type="match status" value="1"/>
</dbReference>
<feature type="compositionally biased region" description="Basic and acidic residues" evidence="4">
    <location>
        <begin position="556"/>
        <end position="566"/>
    </location>
</feature>
<feature type="domain" description="PAS" evidence="7">
    <location>
        <begin position="164"/>
        <end position="219"/>
    </location>
</feature>
<keyword evidence="2" id="KW-0902">Two-component regulatory system</keyword>
<dbReference type="CDD" id="cd00082">
    <property type="entry name" value="HisKA"/>
    <property type="match status" value="1"/>
</dbReference>
<dbReference type="PRINTS" id="PR00344">
    <property type="entry name" value="BCTRLSENSOR"/>
</dbReference>
<dbReference type="InterPro" id="IPR000014">
    <property type="entry name" value="PAS"/>
</dbReference>
<dbReference type="PANTHER" id="PTHR45339">
    <property type="entry name" value="HYBRID SIGNAL TRANSDUCTION HISTIDINE KINASE J"/>
    <property type="match status" value="1"/>
</dbReference>
<feature type="compositionally biased region" description="Basic and acidic residues" evidence="4">
    <location>
        <begin position="650"/>
        <end position="669"/>
    </location>
</feature>
<dbReference type="InterPro" id="IPR004358">
    <property type="entry name" value="Sig_transdc_His_kin-like_C"/>
</dbReference>
<dbReference type="InterPro" id="IPR035965">
    <property type="entry name" value="PAS-like_dom_sf"/>
</dbReference>
<feature type="domain" description="Histidine kinase" evidence="5">
    <location>
        <begin position="305"/>
        <end position="547"/>
    </location>
</feature>
<gene>
    <name evidence="8" type="ORF">HK097_010994</name>
</gene>
<dbReference type="CDD" id="cd17546">
    <property type="entry name" value="REC_hyHK_CKI1_RcsC-like"/>
    <property type="match status" value="1"/>
</dbReference>
<dbReference type="SUPFAM" id="SSF52172">
    <property type="entry name" value="CheY-like"/>
    <property type="match status" value="1"/>
</dbReference>
<proteinExistence type="predicted"/>
<dbReference type="InterPro" id="IPR005467">
    <property type="entry name" value="His_kinase_dom"/>
</dbReference>
<dbReference type="SUPFAM" id="SSF55874">
    <property type="entry name" value="ATPase domain of HSP90 chaperone/DNA topoisomerase II/histidine kinase"/>
    <property type="match status" value="1"/>
</dbReference>
<feature type="compositionally biased region" description="Pro residues" evidence="4">
    <location>
        <begin position="864"/>
        <end position="874"/>
    </location>
</feature>
<dbReference type="PROSITE" id="PS50112">
    <property type="entry name" value="PAS"/>
    <property type="match status" value="1"/>
</dbReference>
<dbReference type="SUPFAM" id="SSF47384">
    <property type="entry name" value="Homodimeric domain of signal transducing histidine kinase"/>
    <property type="match status" value="1"/>
</dbReference>
<feature type="compositionally biased region" description="Polar residues" evidence="4">
    <location>
        <begin position="793"/>
        <end position="827"/>
    </location>
</feature>
<feature type="domain" description="Response regulatory" evidence="6">
    <location>
        <begin position="979"/>
        <end position="1100"/>
    </location>
</feature>
<dbReference type="AlphaFoldDB" id="A0AAD5S6X8"/>
<name>A0AAD5S6X8_9FUNG</name>
<dbReference type="SUPFAM" id="SSF55785">
    <property type="entry name" value="PYP-like sensor domain (PAS domain)"/>
    <property type="match status" value="1"/>
</dbReference>
<dbReference type="CDD" id="cd00130">
    <property type="entry name" value="PAS"/>
    <property type="match status" value="1"/>
</dbReference>
<dbReference type="PANTHER" id="PTHR45339:SF1">
    <property type="entry name" value="HYBRID SIGNAL TRANSDUCTION HISTIDINE KINASE J"/>
    <property type="match status" value="1"/>
</dbReference>
<dbReference type="Gene3D" id="3.40.50.2300">
    <property type="match status" value="1"/>
</dbReference>
<evidence type="ECO:0000259" key="7">
    <source>
        <dbReference type="PROSITE" id="PS50112"/>
    </source>
</evidence>
<dbReference type="Pfam" id="PF13426">
    <property type="entry name" value="PAS_9"/>
    <property type="match status" value="1"/>
</dbReference>
<dbReference type="SMART" id="SM00387">
    <property type="entry name" value="HATPase_c"/>
    <property type="match status" value="1"/>
</dbReference>
<dbReference type="SMART" id="SM00388">
    <property type="entry name" value="HisKA"/>
    <property type="match status" value="1"/>
</dbReference>
<comment type="caution">
    <text evidence="8">The sequence shown here is derived from an EMBL/GenBank/DDBJ whole genome shotgun (WGS) entry which is preliminary data.</text>
</comment>
<dbReference type="PROSITE" id="PS50109">
    <property type="entry name" value="HIS_KIN"/>
    <property type="match status" value="1"/>
</dbReference>
<evidence type="ECO:0000313" key="9">
    <source>
        <dbReference type="Proteomes" id="UP001212841"/>
    </source>
</evidence>
<dbReference type="InterPro" id="IPR003594">
    <property type="entry name" value="HATPase_dom"/>
</dbReference>
<dbReference type="Gene3D" id="1.10.287.130">
    <property type="match status" value="1"/>
</dbReference>
<accession>A0AAD5S6X8</accession>
<dbReference type="Pfam" id="PF00072">
    <property type="entry name" value="Response_reg"/>
    <property type="match status" value="1"/>
</dbReference>
<evidence type="ECO:0000259" key="5">
    <source>
        <dbReference type="PROSITE" id="PS50109"/>
    </source>
</evidence>
<dbReference type="NCBIfam" id="TIGR00229">
    <property type="entry name" value="sensory_box"/>
    <property type="match status" value="1"/>
</dbReference>
<dbReference type="SMART" id="SM00091">
    <property type="entry name" value="PAS"/>
    <property type="match status" value="1"/>
</dbReference>
<sequence length="1104" mass="122324">MSFDELQRPSSRACSSSLQAKSIANVDLDYFTVLGDPAVILNNDNVIERVNLAFLRDISSSVHERRSFTKNFLHPDDVTAVSSLLATFRKPPLPNATLNPLPMPPFLDAEPTQKPIRTRFQTLTLTNQMPRYVTFEWTISQHPTTRYLYLVGRPADTDSKDISRAAELEDFFENAPIALHWLSSEGVVLWANKTEMNFLGYTKEEYIGQPIGQFCADEDVVVEIFKTLGSGNTIHDVPVRMKHKDGTIKHILVDSNVNYHPDGSFFHTRCFIRDDTARRLKEEKFKMQLEAAENANKMKDEFLQSVAHDLRTPMQALLGNLQLLADTRLDETQTEYADTILSAGTELCRMLDNIVDSIRESPSNDTSNLFTFTLQAFDLKVEIENVIKRLAALVNEDDVIISLAWHGSSASKLPRMVLGDPVGLRRVLMNLLGNAIRFTSKGFITVTVKYDRADPSGKAFKINVIDTGIGIAEQDLSMVWKKYWQKPLAPGEMNRKVLGVLGTGGVGLGLHISKMLVEAMGGVIGVESSQQTGRAGSTFWVKLPLEVLEACGMDESDRMSRADHKERPRHSRAPSVHSERHHYSDLPPPQRCQPQPESAGRVQDWIANTSYSQAPDTASVFSESAAGPRAGYRDSRGRPGRLSRQSSFGEEDHYAGSVAENRRLSGSELRDPTAAIQQIMKQSQAAIESIMRVNSSSQFSAPPLYPANNELSGSRDGFGYYGQGPAQRGSFDGGPLREQGWQSQQGPSGQTERCFHPGHGYRSSPPPGDVRYNQDPSSFRPPHAPVYGDPHQHYSTQHHQQNIQPNSYQQNAQETNMQSHRSSSSQLVADDRRSSENRSAPTSRRGSAELYADPNNSLRRVVPHPQPSTQPQPQQPVYLPLTPISPNTRPPLAGHTVAYPNSPQISPLSGQTLYSRNTPLIATPSLATEYAPRGEEPDYFARKEDATHSIIMPVTSSAPGSGGDNEADLMEALRQRHLRVLVVEDNALCQRVVAQILKKIGCSVETANDGVEAVRKWDAVPVEYGSGGWDVILMDIRMPNMDGLSCTSVLREKGFRGPVVAVTAERGEAERHLCEAVGMNAFLSKPVLVKDLVSKLVEFCLPRK</sequence>
<evidence type="ECO:0000256" key="4">
    <source>
        <dbReference type="SAM" id="MobiDB-lite"/>
    </source>
</evidence>
<dbReference type="Gene3D" id="3.30.565.10">
    <property type="entry name" value="Histidine kinase-like ATPase, C-terminal domain"/>
    <property type="match status" value="1"/>
</dbReference>
<keyword evidence="9" id="KW-1185">Reference proteome</keyword>
<dbReference type="InterPro" id="IPR011006">
    <property type="entry name" value="CheY-like_superfamily"/>
</dbReference>
<evidence type="ECO:0000256" key="2">
    <source>
        <dbReference type="ARBA" id="ARBA00023012"/>
    </source>
</evidence>
<organism evidence="8 9">
    <name type="scientific">Rhizophlyctis rosea</name>
    <dbReference type="NCBI Taxonomy" id="64517"/>
    <lineage>
        <taxon>Eukaryota</taxon>
        <taxon>Fungi</taxon>
        <taxon>Fungi incertae sedis</taxon>
        <taxon>Chytridiomycota</taxon>
        <taxon>Chytridiomycota incertae sedis</taxon>
        <taxon>Chytridiomycetes</taxon>
        <taxon>Rhizophlyctidales</taxon>
        <taxon>Rhizophlyctidaceae</taxon>
        <taxon>Rhizophlyctis</taxon>
    </lineage>
</organism>
<evidence type="ECO:0000259" key="6">
    <source>
        <dbReference type="PROSITE" id="PS50110"/>
    </source>
</evidence>
<evidence type="ECO:0000256" key="1">
    <source>
        <dbReference type="ARBA" id="ARBA00022553"/>
    </source>
</evidence>
<dbReference type="InterPro" id="IPR003661">
    <property type="entry name" value="HisK_dim/P_dom"/>
</dbReference>
<dbReference type="Pfam" id="PF00512">
    <property type="entry name" value="HisKA"/>
    <property type="match status" value="1"/>
</dbReference>
<dbReference type="InterPro" id="IPR001789">
    <property type="entry name" value="Sig_transdc_resp-reg_receiver"/>
</dbReference>
<dbReference type="CDD" id="cd22541">
    <property type="entry name" value="SP5_N"/>
    <property type="match status" value="1"/>
</dbReference>
<dbReference type="InterPro" id="IPR036890">
    <property type="entry name" value="HATPase_C_sf"/>
</dbReference>
<keyword evidence="1 3" id="KW-0597">Phosphoprotein</keyword>
<feature type="region of interest" description="Disordered" evidence="4">
    <location>
        <begin position="556"/>
        <end position="600"/>
    </location>
</feature>
<reference evidence="8" key="1">
    <citation type="submission" date="2020-05" db="EMBL/GenBank/DDBJ databases">
        <title>Phylogenomic resolution of chytrid fungi.</title>
        <authorList>
            <person name="Stajich J.E."/>
            <person name="Amses K."/>
            <person name="Simmons R."/>
            <person name="Seto K."/>
            <person name="Myers J."/>
            <person name="Bonds A."/>
            <person name="Quandt C.A."/>
            <person name="Barry K."/>
            <person name="Liu P."/>
            <person name="Grigoriev I."/>
            <person name="Longcore J.E."/>
            <person name="James T.Y."/>
        </authorList>
    </citation>
    <scope>NUCLEOTIDE SEQUENCE</scope>
    <source>
        <strain evidence="8">JEL0318</strain>
    </source>
</reference>
<protein>
    <submittedName>
        <fullName evidence="8">Uncharacterized protein</fullName>
    </submittedName>
</protein>
<dbReference type="EMBL" id="JADGJD010000868">
    <property type="protein sequence ID" value="KAJ3047976.1"/>
    <property type="molecule type" value="Genomic_DNA"/>
</dbReference>
<evidence type="ECO:0000313" key="8">
    <source>
        <dbReference type="EMBL" id="KAJ3047976.1"/>
    </source>
</evidence>
<feature type="region of interest" description="Disordered" evidence="4">
    <location>
        <begin position="716"/>
        <end position="876"/>
    </location>
</feature>
<feature type="modified residue" description="4-aspartylphosphate" evidence="3">
    <location>
        <position position="1035"/>
    </location>
</feature>
<dbReference type="Gene3D" id="3.30.450.20">
    <property type="entry name" value="PAS domain"/>
    <property type="match status" value="1"/>
</dbReference>
<feature type="region of interest" description="Disordered" evidence="4">
    <location>
        <begin position="616"/>
        <end position="669"/>
    </location>
</feature>
<dbReference type="Pfam" id="PF02518">
    <property type="entry name" value="HATPase_c"/>
    <property type="match status" value="1"/>
</dbReference>
<evidence type="ECO:0000256" key="3">
    <source>
        <dbReference type="PROSITE-ProRule" id="PRU00169"/>
    </source>
</evidence>
<dbReference type="PROSITE" id="PS50110">
    <property type="entry name" value="RESPONSE_REGULATORY"/>
    <property type="match status" value="1"/>
</dbReference>
<feature type="compositionally biased region" description="Low complexity" evidence="4">
    <location>
        <begin position="739"/>
        <end position="750"/>
    </location>
</feature>
<dbReference type="GO" id="GO:0000155">
    <property type="term" value="F:phosphorelay sensor kinase activity"/>
    <property type="evidence" value="ECO:0007669"/>
    <property type="project" value="InterPro"/>
</dbReference>
<dbReference type="InterPro" id="IPR036097">
    <property type="entry name" value="HisK_dim/P_sf"/>
</dbReference>